<gene>
    <name evidence="2" type="ORF">MENT_LOCUS18640</name>
    <name evidence="3" type="ORF">MENT_LOCUS50430</name>
    <name evidence="4" type="ORF">MENT_LOCUS52805</name>
</gene>
<accession>A0A6V7UZ23</accession>
<feature type="region of interest" description="Disordered" evidence="1">
    <location>
        <begin position="1"/>
        <end position="57"/>
    </location>
</feature>
<evidence type="ECO:0000313" key="3">
    <source>
        <dbReference type="EMBL" id="CAD2197206.1"/>
    </source>
</evidence>
<dbReference type="EMBL" id="CAJEWN010001405">
    <property type="protein sequence ID" value="CAD2197206.1"/>
    <property type="molecule type" value="Genomic_DNA"/>
</dbReference>
<dbReference type="Proteomes" id="UP000580250">
    <property type="component" value="Unassembled WGS sequence"/>
</dbReference>
<evidence type="ECO:0000313" key="2">
    <source>
        <dbReference type="EMBL" id="CAD2167355.1"/>
    </source>
</evidence>
<dbReference type="EMBL" id="CAJEWN010001694">
    <property type="protein sequence ID" value="CAD2199422.1"/>
    <property type="molecule type" value="Genomic_DNA"/>
</dbReference>
<reference evidence="2 5" key="1">
    <citation type="submission" date="2020-08" db="EMBL/GenBank/DDBJ databases">
        <authorList>
            <person name="Koutsovoulos G."/>
            <person name="Danchin GJ E."/>
        </authorList>
    </citation>
    <scope>NUCLEOTIDE SEQUENCE [LARGE SCALE GENOMIC DNA]</scope>
</reference>
<evidence type="ECO:0000313" key="5">
    <source>
        <dbReference type="Proteomes" id="UP000580250"/>
    </source>
</evidence>
<evidence type="ECO:0000256" key="1">
    <source>
        <dbReference type="SAM" id="MobiDB-lite"/>
    </source>
</evidence>
<sequence length="57" mass="6415">MSSEKNYVPDLKNVDSESVPPKEKEIKKTHPGRPDLDYDEAPVGPAEGYVEQKESQK</sequence>
<name>A0A6V7UZ23_MELEN</name>
<proteinExistence type="predicted"/>
<dbReference type="OrthoDB" id="5793546at2759"/>
<feature type="compositionally biased region" description="Basic and acidic residues" evidence="1">
    <location>
        <begin position="12"/>
        <end position="36"/>
    </location>
</feature>
<protein>
    <submittedName>
        <fullName evidence="2">Uncharacterized protein</fullName>
    </submittedName>
</protein>
<organism evidence="2 5">
    <name type="scientific">Meloidogyne enterolobii</name>
    <name type="common">Root-knot nematode worm</name>
    <name type="synonym">Meloidogyne mayaguensis</name>
    <dbReference type="NCBI Taxonomy" id="390850"/>
    <lineage>
        <taxon>Eukaryota</taxon>
        <taxon>Metazoa</taxon>
        <taxon>Ecdysozoa</taxon>
        <taxon>Nematoda</taxon>
        <taxon>Chromadorea</taxon>
        <taxon>Rhabditida</taxon>
        <taxon>Tylenchina</taxon>
        <taxon>Tylenchomorpha</taxon>
        <taxon>Tylenchoidea</taxon>
        <taxon>Meloidogynidae</taxon>
        <taxon>Meloidogyninae</taxon>
        <taxon>Meloidogyne</taxon>
    </lineage>
</organism>
<comment type="caution">
    <text evidence="2">The sequence shown here is derived from an EMBL/GenBank/DDBJ whole genome shotgun (WGS) entry which is preliminary data.</text>
</comment>
<dbReference type="EMBL" id="CAJEWN010000126">
    <property type="protein sequence ID" value="CAD2167355.1"/>
    <property type="molecule type" value="Genomic_DNA"/>
</dbReference>
<evidence type="ECO:0000313" key="4">
    <source>
        <dbReference type="EMBL" id="CAD2199422.1"/>
    </source>
</evidence>
<dbReference type="AlphaFoldDB" id="A0A6V7UZ23"/>